<evidence type="ECO:0000256" key="2">
    <source>
        <dbReference type="SAM" id="SignalP"/>
    </source>
</evidence>
<dbReference type="GO" id="GO:0071944">
    <property type="term" value="C:cell periphery"/>
    <property type="evidence" value="ECO:0007669"/>
    <property type="project" value="TreeGrafter"/>
</dbReference>
<protein>
    <submittedName>
        <fullName evidence="3">Uncharacterized protein</fullName>
    </submittedName>
</protein>
<dbReference type="EMBL" id="JBEDUW010000002">
    <property type="protein sequence ID" value="KAK9945718.1"/>
    <property type="molecule type" value="Genomic_DNA"/>
</dbReference>
<accession>A0AAW1YDD2</accession>
<gene>
    <name evidence="3" type="ORF">M0R45_011217</name>
</gene>
<dbReference type="PANTHER" id="PTHR33470">
    <property type="entry name" value="OS01G0164075 PROTEIN"/>
    <property type="match status" value="1"/>
</dbReference>
<dbReference type="PANTHER" id="PTHR33470:SF58">
    <property type="entry name" value="POLLEN OLE E 1 ALLERGEN AND EXTENSIN FAMILY PROTEIN"/>
    <property type="match status" value="1"/>
</dbReference>
<reference evidence="3 4" key="1">
    <citation type="journal article" date="2023" name="G3 (Bethesda)">
        <title>A chromosome-length genome assembly and annotation of blackberry (Rubus argutus, cv. 'Hillquist').</title>
        <authorList>
            <person name="Bruna T."/>
            <person name="Aryal R."/>
            <person name="Dudchenko O."/>
            <person name="Sargent D.J."/>
            <person name="Mead D."/>
            <person name="Buti M."/>
            <person name="Cavallini A."/>
            <person name="Hytonen T."/>
            <person name="Andres J."/>
            <person name="Pham M."/>
            <person name="Weisz D."/>
            <person name="Mascagni F."/>
            <person name="Usai G."/>
            <person name="Natali L."/>
            <person name="Bassil N."/>
            <person name="Fernandez G.E."/>
            <person name="Lomsadze A."/>
            <person name="Armour M."/>
            <person name="Olukolu B."/>
            <person name="Poorten T."/>
            <person name="Britton C."/>
            <person name="Davik J."/>
            <person name="Ashrafi H."/>
            <person name="Aiden E.L."/>
            <person name="Borodovsky M."/>
            <person name="Worthington M."/>
        </authorList>
    </citation>
    <scope>NUCLEOTIDE SEQUENCE [LARGE SCALE GENOMIC DNA]</scope>
    <source>
        <strain evidence="3">PI 553951</strain>
    </source>
</reference>
<keyword evidence="4" id="KW-1185">Reference proteome</keyword>
<organism evidence="3 4">
    <name type="scientific">Rubus argutus</name>
    <name type="common">Southern blackberry</name>
    <dbReference type="NCBI Taxonomy" id="59490"/>
    <lineage>
        <taxon>Eukaryota</taxon>
        <taxon>Viridiplantae</taxon>
        <taxon>Streptophyta</taxon>
        <taxon>Embryophyta</taxon>
        <taxon>Tracheophyta</taxon>
        <taxon>Spermatophyta</taxon>
        <taxon>Magnoliopsida</taxon>
        <taxon>eudicotyledons</taxon>
        <taxon>Gunneridae</taxon>
        <taxon>Pentapetalae</taxon>
        <taxon>rosids</taxon>
        <taxon>fabids</taxon>
        <taxon>Rosales</taxon>
        <taxon>Rosaceae</taxon>
        <taxon>Rosoideae</taxon>
        <taxon>Rosoideae incertae sedis</taxon>
        <taxon>Rubus</taxon>
    </lineage>
</organism>
<evidence type="ECO:0000313" key="3">
    <source>
        <dbReference type="EMBL" id="KAK9945718.1"/>
    </source>
</evidence>
<dbReference type="Proteomes" id="UP001457282">
    <property type="component" value="Unassembled WGS sequence"/>
</dbReference>
<feature type="chain" id="PRO_5043632164" evidence="2">
    <location>
        <begin position="26"/>
        <end position="174"/>
    </location>
</feature>
<sequence length="174" mass="19132">MAFNHFFSYASSLLILVVMVATASAKPEYEKPEMEKENLLSTIVGIQGLVYCKSGPKVIPLEGSVARITCEAVDEYGFETAPITILSDASDAKGYFFATISPSKIENKKKKLTQCKAFLELSPLDSCNVPTDANNGISGYLLTSYRLLHEKNMKLFTVGPFIFISEPKPVNKGY</sequence>
<dbReference type="AlphaFoldDB" id="A0AAW1YDD2"/>
<feature type="signal peptide" evidence="2">
    <location>
        <begin position="1"/>
        <end position="25"/>
    </location>
</feature>
<proteinExistence type="predicted"/>
<dbReference type="Pfam" id="PF01190">
    <property type="entry name" value="Pollen_Ole_e_1"/>
    <property type="match status" value="1"/>
</dbReference>
<keyword evidence="1 2" id="KW-0732">Signal</keyword>
<evidence type="ECO:0000313" key="4">
    <source>
        <dbReference type="Proteomes" id="UP001457282"/>
    </source>
</evidence>
<evidence type="ECO:0000256" key="1">
    <source>
        <dbReference type="ARBA" id="ARBA00022729"/>
    </source>
</evidence>
<name>A0AAW1YDD2_RUBAR</name>
<comment type="caution">
    <text evidence="3">The sequence shown here is derived from an EMBL/GenBank/DDBJ whole genome shotgun (WGS) entry which is preliminary data.</text>
</comment>